<reference evidence="2" key="1">
    <citation type="submission" date="2023-03" db="EMBL/GenBank/DDBJ databases">
        <title>Massive genome expansion in bonnet fungi (Mycena s.s.) driven by repeated elements and novel gene families across ecological guilds.</title>
        <authorList>
            <consortium name="Lawrence Berkeley National Laboratory"/>
            <person name="Harder C.B."/>
            <person name="Miyauchi S."/>
            <person name="Viragh M."/>
            <person name="Kuo A."/>
            <person name="Thoen E."/>
            <person name="Andreopoulos B."/>
            <person name="Lu D."/>
            <person name="Skrede I."/>
            <person name="Drula E."/>
            <person name="Henrissat B."/>
            <person name="Morin E."/>
            <person name="Kohler A."/>
            <person name="Barry K."/>
            <person name="LaButti K."/>
            <person name="Morin E."/>
            <person name="Salamov A."/>
            <person name="Lipzen A."/>
            <person name="Mereny Z."/>
            <person name="Hegedus B."/>
            <person name="Baldrian P."/>
            <person name="Stursova M."/>
            <person name="Weitz H."/>
            <person name="Taylor A."/>
            <person name="Grigoriev I.V."/>
            <person name="Nagy L.G."/>
            <person name="Martin F."/>
            <person name="Kauserud H."/>
        </authorList>
    </citation>
    <scope>NUCLEOTIDE SEQUENCE</scope>
    <source>
        <strain evidence="2">9284</strain>
    </source>
</reference>
<feature type="compositionally biased region" description="Basic and acidic residues" evidence="1">
    <location>
        <begin position="12"/>
        <end position="22"/>
    </location>
</feature>
<feature type="region of interest" description="Disordered" evidence="1">
    <location>
        <begin position="91"/>
        <end position="171"/>
    </location>
</feature>
<gene>
    <name evidence="2" type="ORF">FB45DRAFT_363663</name>
</gene>
<protein>
    <submittedName>
        <fullName evidence="2">Uncharacterized protein</fullName>
    </submittedName>
</protein>
<name>A0AAD7C938_9AGAR</name>
<feature type="region of interest" description="Disordered" evidence="1">
    <location>
        <begin position="1"/>
        <end position="49"/>
    </location>
</feature>
<evidence type="ECO:0000313" key="3">
    <source>
        <dbReference type="Proteomes" id="UP001221142"/>
    </source>
</evidence>
<dbReference type="EMBL" id="JARKIF010000004">
    <property type="protein sequence ID" value="KAJ7641946.1"/>
    <property type="molecule type" value="Genomic_DNA"/>
</dbReference>
<dbReference type="Proteomes" id="UP001221142">
    <property type="component" value="Unassembled WGS sequence"/>
</dbReference>
<evidence type="ECO:0000313" key="2">
    <source>
        <dbReference type="EMBL" id="KAJ7641946.1"/>
    </source>
</evidence>
<keyword evidence="3" id="KW-1185">Reference proteome</keyword>
<dbReference type="AlphaFoldDB" id="A0AAD7C938"/>
<evidence type="ECO:0000256" key="1">
    <source>
        <dbReference type="SAM" id="MobiDB-lite"/>
    </source>
</evidence>
<organism evidence="2 3">
    <name type="scientific">Roridomyces roridus</name>
    <dbReference type="NCBI Taxonomy" id="1738132"/>
    <lineage>
        <taxon>Eukaryota</taxon>
        <taxon>Fungi</taxon>
        <taxon>Dikarya</taxon>
        <taxon>Basidiomycota</taxon>
        <taxon>Agaricomycotina</taxon>
        <taxon>Agaricomycetes</taxon>
        <taxon>Agaricomycetidae</taxon>
        <taxon>Agaricales</taxon>
        <taxon>Marasmiineae</taxon>
        <taxon>Mycenaceae</taxon>
        <taxon>Roridomyces</taxon>
    </lineage>
</organism>
<proteinExistence type="predicted"/>
<sequence>MGTDSQRAAKQRYRECNRDAIRSKGRTYAPSRRDKLQQQPDKLADAKAGPNNYAALYRQAHREELAQKAMLRRCRLSIQKHGYPAWYQSWSARHPGEEPPIPSPNAPIFPPANITPDTSTHLSSSIDHDESGSDVGNNDIPPSYSADESDGGVQYTVDAWGGCNRNRTPEERHAVRRARLEELHRRIRIREGALA</sequence>
<feature type="compositionally biased region" description="Pro residues" evidence="1">
    <location>
        <begin position="98"/>
        <end position="110"/>
    </location>
</feature>
<comment type="caution">
    <text evidence="2">The sequence shown here is derived from an EMBL/GenBank/DDBJ whole genome shotgun (WGS) entry which is preliminary data.</text>
</comment>
<accession>A0AAD7C938</accession>